<gene>
    <name evidence="3" type="ORF">LVJ94_00140</name>
</gene>
<protein>
    <submittedName>
        <fullName evidence="3">Uncharacterized protein</fullName>
    </submittedName>
</protein>
<dbReference type="EMBL" id="CP089983">
    <property type="protein sequence ID" value="WXB05673.1"/>
    <property type="molecule type" value="Genomic_DNA"/>
</dbReference>
<evidence type="ECO:0000313" key="4">
    <source>
        <dbReference type="Proteomes" id="UP001374803"/>
    </source>
</evidence>
<organism evidence="3 4">
    <name type="scientific">Pendulispora rubella</name>
    <dbReference type="NCBI Taxonomy" id="2741070"/>
    <lineage>
        <taxon>Bacteria</taxon>
        <taxon>Pseudomonadati</taxon>
        <taxon>Myxococcota</taxon>
        <taxon>Myxococcia</taxon>
        <taxon>Myxococcales</taxon>
        <taxon>Sorangiineae</taxon>
        <taxon>Pendulisporaceae</taxon>
        <taxon>Pendulispora</taxon>
    </lineage>
</organism>
<dbReference type="Proteomes" id="UP001374803">
    <property type="component" value="Chromosome"/>
</dbReference>
<keyword evidence="4" id="KW-1185">Reference proteome</keyword>
<proteinExistence type="predicted"/>
<reference evidence="3" key="1">
    <citation type="submission" date="2021-12" db="EMBL/GenBank/DDBJ databases">
        <title>Discovery of the Pendulisporaceae a myxobacterial family with distinct sporulation behavior and unique specialized metabolism.</title>
        <authorList>
            <person name="Garcia R."/>
            <person name="Popoff A."/>
            <person name="Bader C.D."/>
            <person name="Loehr J."/>
            <person name="Walesch S."/>
            <person name="Walt C."/>
            <person name="Boldt J."/>
            <person name="Bunk B."/>
            <person name="Haeckl F.J.F.P.J."/>
            <person name="Gunesch A.P."/>
            <person name="Birkelbach J."/>
            <person name="Nuebel U."/>
            <person name="Pietschmann T."/>
            <person name="Bach T."/>
            <person name="Mueller R."/>
        </authorList>
    </citation>
    <scope>NUCLEOTIDE SEQUENCE</scope>
    <source>
        <strain evidence="3">MSr11367</strain>
    </source>
</reference>
<name>A0ABZ2L486_9BACT</name>
<evidence type="ECO:0000256" key="1">
    <source>
        <dbReference type="SAM" id="MobiDB-lite"/>
    </source>
</evidence>
<evidence type="ECO:0000256" key="2">
    <source>
        <dbReference type="SAM" id="SignalP"/>
    </source>
</evidence>
<evidence type="ECO:0000313" key="3">
    <source>
        <dbReference type="EMBL" id="WXB05673.1"/>
    </source>
</evidence>
<keyword evidence="2" id="KW-0732">Signal</keyword>
<feature type="region of interest" description="Disordered" evidence="1">
    <location>
        <begin position="30"/>
        <end position="56"/>
    </location>
</feature>
<sequence length="189" mass="19211">MFVAKTSGALAAALGVILVLALPGCGSSDDGNAPSGGAPQEQNNNNDVQLPEVPAGKWGANAVVNGTQVQYADAAARKRGDQNWVSASQASDPKLGDFKLKMPTNSAPGDHACEGIAMTIDGDDSYSVENAASSPCTLKIEASDASAVKGTIKDVTLVSKTGASVKISARFSAQVRKPLKPAPPPPQPI</sequence>
<accession>A0ABZ2L486</accession>
<feature type="chain" id="PRO_5045545762" evidence="2">
    <location>
        <begin position="22"/>
        <end position="189"/>
    </location>
</feature>
<dbReference type="RefSeq" id="WP_394835319.1">
    <property type="nucleotide sequence ID" value="NZ_CP089929.1"/>
</dbReference>
<feature type="signal peptide" evidence="2">
    <location>
        <begin position="1"/>
        <end position="21"/>
    </location>
</feature>